<evidence type="ECO:0000259" key="2">
    <source>
        <dbReference type="Pfam" id="PF01261"/>
    </source>
</evidence>
<dbReference type="AlphaFoldDB" id="A0AA41QVZ3"/>
<organism evidence="3 4">
    <name type="scientific">Cryobacterium zhongshanensis</name>
    <dbReference type="NCBI Taxonomy" id="2928153"/>
    <lineage>
        <taxon>Bacteria</taxon>
        <taxon>Bacillati</taxon>
        <taxon>Actinomycetota</taxon>
        <taxon>Actinomycetes</taxon>
        <taxon>Micrococcales</taxon>
        <taxon>Microbacteriaceae</taxon>
        <taxon>Cryobacterium</taxon>
    </lineage>
</organism>
<dbReference type="Pfam" id="PF01261">
    <property type="entry name" value="AP_endonuc_2"/>
    <property type="match status" value="1"/>
</dbReference>
<reference evidence="3" key="1">
    <citation type="submission" date="2022-03" db="EMBL/GenBank/DDBJ databases">
        <title>Cryobacterium sp. nov. strain ZS14-85, isolated from Antarctic soil.</title>
        <authorList>
            <person name="Li J."/>
            <person name="Niu G."/>
        </authorList>
    </citation>
    <scope>NUCLEOTIDE SEQUENCE</scope>
    <source>
        <strain evidence="3">ZS14-85</strain>
    </source>
</reference>
<proteinExistence type="predicted"/>
<dbReference type="InterPro" id="IPR013022">
    <property type="entry name" value="Xyl_isomerase-like_TIM-brl"/>
</dbReference>
<evidence type="ECO:0000256" key="1">
    <source>
        <dbReference type="ARBA" id="ARBA00023277"/>
    </source>
</evidence>
<name>A0AA41QVZ3_9MICO</name>
<keyword evidence="3" id="KW-0413">Isomerase</keyword>
<dbReference type="PANTHER" id="PTHR12110">
    <property type="entry name" value="HYDROXYPYRUVATE ISOMERASE"/>
    <property type="match status" value="1"/>
</dbReference>
<protein>
    <submittedName>
        <fullName evidence="3">Sugar phosphate isomerase/epimerase</fullName>
    </submittedName>
</protein>
<sequence>MTINFGARGHDVTWASTPEELARGLAGYGVHTVQLALGRSFPELSGADALNPGMGAYFRRTLAAQGVDIAVLGCYDNIIHPDAGRRESILRKFEAYLRNARHFGAPMVATETGSINREGFAFTRANFTDEAYRETAAVIRRLAEFGERVGTIVAIEPGINHPIHNLDRVEQLLDDIDSPYLGIVFDATALLDPHEPVDLAVLAGDAFERFGGRIVAAHLDDYRLSDGRIIRCDIDDGVLPVAQILATISAHSPHLAVIMEETVNDAIARTVDRYAESGFSK</sequence>
<dbReference type="Gene3D" id="3.20.20.150">
    <property type="entry name" value="Divalent-metal-dependent TIM barrel enzymes"/>
    <property type="match status" value="1"/>
</dbReference>
<dbReference type="EMBL" id="JALGAR010000002">
    <property type="protein sequence ID" value="MCI4658098.1"/>
    <property type="molecule type" value="Genomic_DNA"/>
</dbReference>
<dbReference type="GO" id="GO:0016853">
    <property type="term" value="F:isomerase activity"/>
    <property type="evidence" value="ECO:0007669"/>
    <property type="project" value="UniProtKB-KW"/>
</dbReference>
<dbReference type="Proteomes" id="UP001165341">
    <property type="component" value="Unassembled WGS sequence"/>
</dbReference>
<accession>A0AA41QVZ3</accession>
<evidence type="ECO:0000313" key="4">
    <source>
        <dbReference type="Proteomes" id="UP001165341"/>
    </source>
</evidence>
<dbReference type="PANTHER" id="PTHR12110:SF21">
    <property type="entry name" value="XYLOSE ISOMERASE-LIKE TIM BARREL DOMAIN-CONTAINING PROTEIN"/>
    <property type="match status" value="1"/>
</dbReference>
<feature type="domain" description="Xylose isomerase-like TIM barrel" evidence="2">
    <location>
        <begin position="26"/>
        <end position="252"/>
    </location>
</feature>
<dbReference type="InterPro" id="IPR050312">
    <property type="entry name" value="IolE/XylAMocC-like"/>
</dbReference>
<dbReference type="SUPFAM" id="SSF51658">
    <property type="entry name" value="Xylose isomerase-like"/>
    <property type="match status" value="1"/>
</dbReference>
<comment type="caution">
    <text evidence="3">The sequence shown here is derived from an EMBL/GenBank/DDBJ whole genome shotgun (WGS) entry which is preliminary data.</text>
</comment>
<dbReference type="InterPro" id="IPR036237">
    <property type="entry name" value="Xyl_isomerase-like_sf"/>
</dbReference>
<keyword evidence="1" id="KW-0119">Carbohydrate metabolism</keyword>
<keyword evidence="4" id="KW-1185">Reference proteome</keyword>
<evidence type="ECO:0000313" key="3">
    <source>
        <dbReference type="EMBL" id="MCI4658098.1"/>
    </source>
</evidence>
<dbReference type="RefSeq" id="WP_243011880.1">
    <property type="nucleotide sequence ID" value="NZ_JALGAR010000002.1"/>
</dbReference>
<gene>
    <name evidence="3" type="ORF">MQH31_09805</name>
</gene>